<evidence type="ECO:0000313" key="2">
    <source>
        <dbReference type="EMBL" id="PID57426.1"/>
    </source>
</evidence>
<proteinExistence type="predicted"/>
<evidence type="ECO:0000313" key="3">
    <source>
        <dbReference type="Proteomes" id="UP000229740"/>
    </source>
</evidence>
<sequence>MKITPKHTLPQEEAESSRSEDLAYLKIFEAADMESTHPNVLKHNGQKSIRATTTQGFLCKSPPISDYPNKPLEARFRIFIDNNTYDDAVIVIIDVIDLDQDKVLRKMALPRKSFPKAQAFTLLTLPFTAPQNTHISLRVYYFGYAYVILDKIALLDPETAVWDGTESPSEPGTGDEHDREAILGAYQVTNLPSQHTGVFHHRGGKAIRATTKEGFLSYGPYVTGYPTKPLDVYFCVYIDNNTADNREILHFDVYDAFQKKLLADRAVTRQQFPVAGQFTLFNLSFTPTTQSKLEFRIFYKGYAYIAANHIIVTDPDKIQLNSPADIPDNIFLPTRPTPRPRPSIPDPPGPQIEPQPGSQPIESATILHLPEMTHDLVTQQGGRNHGGSFNNGLYTPSNRGGIEFIREVDFDKMFEVEFEIEGNIANSHLDEMNGGKVSLLTILQQNGPYYLGLQRMRYEYRGGGILRVILTHNYGSEHGAGFIITVPEISGHYTTLNWGNEPHRFKLQIKGNRCRLLIDNNYTSPWTWSAGGVRGRHRVSFMIGNRIPPMAKQHPITRYRWVKISMP</sequence>
<gene>
    <name evidence="2" type="ORF">CSB45_07865</name>
</gene>
<organism evidence="2 3">
    <name type="scientific">candidate division KSB3 bacterium</name>
    <dbReference type="NCBI Taxonomy" id="2044937"/>
    <lineage>
        <taxon>Bacteria</taxon>
        <taxon>candidate division KSB3</taxon>
    </lineage>
</organism>
<reference evidence="2 3" key="1">
    <citation type="submission" date="2017-10" db="EMBL/GenBank/DDBJ databases">
        <title>Novel microbial diversity and functional potential in the marine mammal oral microbiome.</title>
        <authorList>
            <person name="Dudek N.K."/>
            <person name="Sun C.L."/>
            <person name="Burstein D."/>
            <person name="Kantor R.S."/>
            <person name="Aliaga Goltsman D.S."/>
            <person name="Bik E.M."/>
            <person name="Thomas B.C."/>
            <person name="Banfield J.F."/>
            <person name="Relman D.A."/>
        </authorList>
    </citation>
    <scope>NUCLEOTIDE SEQUENCE [LARGE SCALE GENOMIC DNA]</scope>
    <source>
        <strain evidence="2">DOLZORAL124_49_17</strain>
    </source>
</reference>
<protein>
    <submittedName>
        <fullName evidence="2">Uncharacterized protein</fullName>
    </submittedName>
</protein>
<dbReference type="EMBL" id="PDPS01000027">
    <property type="protein sequence ID" value="PID57426.1"/>
    <property type="molecule type" value="Genomic_DNA"/>
</dbReference>
<name>A0A2G6E5Q6_9BACT</name>
<evidence type="ECO:0000256" key="1">
    <source>
        <dbReference type="SAM" id="MobiDB-lite"/>
    </source>
</evidence>
<feature type="compositionally biased region" description="Pro residues" evidence="1">
    <location>
        <begin position="335"/>
        <end position="353"/>
    </location>
</feature>
<comment type="caution">
    <text evidence="2">The sequence shown here is derived from an EMBL/GenBank/DDBJ whole genome shotgun (WGS) entry which is preliminary data.</text>
</comment>
<dbReference type="AlphaFoldDB" id="A0A2G6E5Q6"/>
<feature type="region of interest" description="Disordered" evidence="1">
    <location>
        <begin position="325"/>
        <end position="360"/>
    </location>
</feature>
<dbReference type="Proteomes" id="UP000229740">
    <property type="component" value="Unassembled WGS sequence"/>
</dbReference>
<accession>A0A2G6E5Q6</accession>